<evidence type="ECO:0000313" key="2">
    <source>
        <dbReference type="Proteomes" id="UP000324832"/>
    </source>
</evidence>
<accession>A0A5E4QPF8</accession>
<organism evidence="1 2">
    <name type="scientific">Leptidea sinapis</name>
    <dbReference type="NCBI Taxonomy" id="189913"/>
    <lineage>
        <taxon>Eukaryota</taxon>
        <taxon>Metazoa</taxon>
        <taxon>Ecdysozoa</taxon>
        <taxon>Arthropoda</taxon>
        <taxon>Hexapoda</taxon>
        <taxon>Insecta</taxon>
        <taxon>Pterygota</taxon>
        <taxon>Neoptera</taxon>
        <taxon>Endopterygota</taxon>
        <taxon>Lepidoptera</taxon>
        <taxon>Glossata</taxon>
        <taxon>Ditrysia</taxon>
        <taxon>Papilionoidea</taxon>
        <taxon>Pieridae</taxon>
        <taxon>Dismorphiinae</taxon>
        <taxon>Leptidea</taxon>
    </lineage>
</organism>
<dbReference type="InterPro" id="IPR024855">
    <property type="entry name" value="UNC79"/>
</dbReference>
<dbReference type="AlphaFoldDB" id="A0A5E4QPF8"/>
<gene>
    <name evidence="1" type="ORF">LSINAPIS_LOCUS10422</name>
</gene>
<name>A0A5E4QPF8_9NEOP</name>
<dbReference type="PANTHER" id="PTHR21696">
    <property type="entry name" value="PROTEIN UNC-79 HOMOLOG"/>
    <property type="match status" value="1"/>
</dbReference>
<evidence type="ECO:0000313" key="1">
    <source>
        <dbReference type="EMBL" id="VVC99560.1"/>
    </source>
</evidence>
<dbReference type="PANTHER" id="PTHR21696:SF2">
    <property type="entry name" value="PROTEIN UNC-79 HOMOLOG"/>
    <property type="match status" value="1"/>
</dbReference>
<dbReference type="Proteomes" id="UP000324832">
    <property type="component" value="Unassembled WGS sequence"/>
</dbReference>
<dbReference type="EMBL" id="FZQP02004222">
    <property type="protein sequence ID" value="VVC99560.1"/>
    <property type="molecule type" value="Genomic_DNA"/>
</dbReference>
<protein>
    <submittedName>
        <fullName evidence="1">Uncharacterized protein</fullName>
    </submittedName>
</protein>
<keyword evidence="2" id="KW-1185">Reference proteome</keyword>
<reference evidence="1 2" key="1">
    <citation type="submission" date="2017-07" db="EMBL/GenBank/DDBJ databases">
        <authorList>
            <person name="Talla V."/>
            <person name="Backstrom N."/>
        </authorList>
    </citation>
    <scope>NUCLEOTIDE SEQUENCE [LARGE SCALE GENOMIC DNA]</scope>
</reference>
<sequence>MRIYSILCNVVQNCPMPIKIFRIGKFVSGKHRKIKVCFENLPKHFFVIRLNSRKTLRSTLNKHDCQVKFGKEIKMSFRSDLRRGSVSKSIVNRNLICLNEDTLGAIVKGGIAQYVAMELAQEQRSGRQERAQNRHLVPPPGSREVTECVGRVRVVSWLVLGALVNARDSQTLHQPLPLDATCNLTDHLQVI</sequence>
<proteinExistence type="predicted"/>